<dbReference type="Gramene" id="PRQ37112">
    <property type="protein sequence ID" value="PRQ37112"/>
    <property type="gene ID" value="RchiOBHm_Chr4g0398971"/>
</dbReference>
<proteinExistence type="predicted"/>
<evidence type="ECO:0000313" key="2">
    <source>
        <dbReference type="Proteomes" id="UP000238479"/>
    </source>
</evidence>
<sequence length="51" mass="6179">MLRKNPTRRRQRRGRLNTTRTWMCTTRNNKSDITPLGPLLDKTELYFTKNQ</sequence>
<reference evidence="1 2" key="1">
    <citation type="journal article" date="2018" name="Nat. Genet.">
        <title>The Rosa genome provides new insights in the design of modern roses.</title>
        <authorList>
            <person name="Bendahmane M."/>
        </authorList>
    </citation>
    <scope>NUCLEOTIDE SEQUENCE [LARGE SCALE GENOMIC DNA]</scope>
    <source>
        <strain evidence="2">cv. Old Blush</strain>
    </source>
</reference>
<keyword evidence="2" id="KW-1185">Reference proteome</keyword>
<dbReference type="AlphaFoldDB" id="A0A2P6QSE4"/>
<organism evidence="1 2">
    <name type="scientific">Rosa chinensis</name>
    <name type="common">China rose</name>
    <dbReference type="NCBI Taxonomy" id="74649"/>
    <lineage>
        <taxon>Eukaryota</taxon>
        <taxon>Viridiplantae</taxon>
        <taxon>Streptophyta</taxon>
        <taxon>Embryophyta</taxon>
        <taxon>Tracheophyta</taxon>
        <taxon>Spermatophyta</taxon>
        <taxon>Magnoliopsida</taxon>
        <taxon>eudicotyledons</taxon>
        <taxon>Gunneridae</taxon>
        <taxon>Pentapetalae</taxon>
        <taxon>rosids</taxon>
        <taxon>fabids</taxon>
        <taxon>Rosales</taxon>
        <taxon>Rosaceae</taxon>
        <taxon>Rosoideae</taxon>
        <taxon>Rosoideae incertae sedis</taxon>
        <taxon>Rosa</taxon>
    </lineage>
</organism>
<dbReference type="EMBL" id="PDCK01000042">
    <property type="protein sequence ID" value="PRQ37112.1"/>
    <property type="molecule type" value="Genomic_DNA"/>
</dbReference>
<gene>
    <name evidence="1" type="ORF">RchiOBHm_Chr4g0398971</name>
</gene>
<accession>A0A2P6QSE4</accession>
<protein>
    <submittedName>
        <fullName evidence="1">Uncharacterized protein</fullName>
    </submittedName>
</protein>
<comment type="caution">
    <text evidence="1">The sequence shown here is derived from an EMBL/GenBank/DDBJ whole genome shotgun (WGS) entry which is preliminary data.</text>
</comment>
<name>A0A2P6QSE4_ROSCH</name>
<dbReference type="Proteomes" id="UP000238479">
    <property type="component" value="Chromosome 4"/>
</dbReference>
<evidence type="ECO:0000313" key="1">
    <source>
        <dbReference type="EMBL" id="PRQ37112.1"/>
    </source>
</evidence>